<evidence type="ECO:0000256" key="2">
    <source>
        <dbReference type="ARBA" id="ARBA00022741"/>
    </source>
</evidence>
<evidence type="ECO:0000313" key="6">
    <source>
        <dbReference type="Proteomes" id="UP000029721"/>
    </source>
</evidence>
<proteinExistence type="predicted"/>
<evidence type="ECO:0000256" key="1">
    <source>
        <dbReference type="ARBA" id="ARBA00022598"/>
    </source>
</evidence>
<dbReference type="PROSITE" id="PS50979">
    <property type="entry name" value="BC"/>
    <property type="match status" value="1"/>
</dbReference>
<dbReference type="EMBL" id="JOKD01000026">
    <property type="protein sequence ID" value="KGE78003.1"/>
    <property type="molecule type" value="Genomic_DNA"/>
</dbReference>
<keyword evidence="3" id="KW-0067">ATP-binding</keyword>
<dbReference type="InterPro" id="IPR016185">
    <property type="entry name" value="PreATP-grasp_dom_sf"/>
</dbReference>
<dbReference type="Proteomes" id="UP000029721">
    <property type="component" value="Unassembled WGS sequence"/>
</dbReference>
<keyword evidence="2" id="KW-0547">Nucleotide-binding</keyword>
<dbReference type="RefSeq" id="WP_035596175.1">
    <property type="nucleotide sequence ID" value="NZ_JOKD01000026.1"/>
</dbReference>
<keyword evidence="6" id="KW-1185">Reference proteome</keyword>
<feature type="domain" description="Biotin carboxylation" evidence="4">
    <location>
        <begin position="7"/>
        <end position="303"/>
    </location>
</feature>
<accession>A0ABR4WTF2</accession>
<sequence length="303" mass="32273">MISSHPLPRRPLIVGDGVAALRLRQAARELGITTLSAEGEPEGLVARARELGCDALHPGETPPSYQWRMATACREAGLRFLGQGKTLLAAMADEGVMRRLMQEAGLPLAPVEATGPQVRVSLLADGAGRVVHLAPRQTLPDGSSLAPLAWLTPERSAYLGRLAGQGVAALGATGLVEARFRVVDNAVGFDSLVPGPNGEEALDESLFGLDPLLTQWRLWGGERLGERQSGLRARGHARLWRLTLPEGARLDGGPGVRLDSAGPGHASRLVVWGRRPGDLHGRTRRALSALLGEDEARKRLADD</sequence>
<name>A0ABR4WTF2_9GAMM</name>
<dbReference type="SUPFAM" id="SSF56059">
    <property type="entry name" value="Glutathione synthetase ATP-binding domain-like"/>
    <property type="match status" value="1"/>
</dbReference>
<comment type="caution">
    <text evidence="5">The sequence shown here is derived from an EMBL/GenBank/DDBJ whole genome shotgun (WGS) entry which is preliminary data.</text>
</comment>
<dbReference type="Gene3D" id="3.30.470.20">
    <property type="entry name" value="ATP-grasp fold, B domain"/>
    <property type="match status" value="1"/>
</dbReference>
<evidence type="ECO:0000256" key="3">
    <source>
        <dbReference type="ARBA" id="ARBA00022840"/>
    </source>
</evidence>
<evidence type="ECO:0000259" key="4">
    <source>
        <dbReference type="PROSITE" id="PS50979"/>
    </source>
</evidence>
<dbReference type="InterPro" id="IPR011764">
    <property type="entry name" value="Biotin_carboxylation_dom"/>
</dbReference>
<reference evidence="5 6" key="1">
    <citation type="submission" date="2014-06" db="EMBL/GenBank/DDBJ databases">
        <title>Draft genome sequence of an extremely salt tolerant bacteria Halomonas salina/CIFRI 1.</title>
        <authorList>
            <person name="Behera B.D."/>
            <person name="Meena D.K."/>
            <person name="Das P."/>
            <person name="Maharana J."/>
            <person name="Paria P."/>
            <person name="Sharma A.P."/>
            <person name="Shamsudheen K.V."/>
            <person name="Rijit J."/>
            <person name="Dixit V."/>
            <person name="Verma A."/>
            <person name="Scaria V."/>
            <person name="Sivasubbu S."/>
        </authorList>
    </citation>
    <scope>NUCLEOTIDE SEQUENCE [LARGE SCALE GENOMIC DNA]</scope>
    <source>
        <strain evidence="5 6">CIFRI 1</strain>
    </source>
</reference>
<evidence type="ECO:0000313" key="5">
    <source>
        <dbReference type="EMBL" id="KGE78003.1"/>
    </source>
</evidence>
<gene>
    <name evidence="5" type="ORF">FP66_06220</name>
</gene>
<organism evidence="5 6">
    <name type="scientific">Halomonas salina</name>
    <dbReference type="NCBI Taxonomy" id="42565"/>
    <lineage>
        <taxon>Bacteria</taxon>
        <taxon>Pseudomonadati</taxon>
        <taxon>Pseudomonadota</taxon>
        <taxon>Gammaproteobacteria</taxon>
        <taxon>Oceanospirillales</taxon>
        <taxon>Halomonadaceae</taxon>
        <taxon>Halomonas</taxon>
    </lineage>
</organism>
<dbReference type="SUPFAM" id="SSF52440">
    <property type="entry name" value="PreATP-grasp domain"/>
    <property type="match status" value="1"/>
</dbReference>
<protein>
    <recommendedName>
        <fullName evidence="4">Biotin carboxylation domain-containing protein</fullName>
    </recommendedName>
</protein>
<keyword evidence="1" id="KW-0436">Ligase</keyword>